<comment type="caution">
    <text evidence="1">The sequence shown here is derived from an EMBL/GenBank/DDBJ whole genome shotgun (WGS) entry which is preliminary data.</text>
</comment>
<proteinExistence type="predicted"/>
<protein>
    <submittedName>
        <fullName evidence="1">Uncharacterized protein</fullName>
    </submittedName>
</protein>
<sequence>MNSVGIEDKSIFSNIYTHLFYSFQDNLFPIREFADTDRWRKEKTFEDFIRELFSQRTLDKILEAEKTGKKVYMGRLHSDSDINECFFCTDAFIIDTEELYIDASNAGW</sequence>
<accession>H1DGC7</accession>
<evidence type="ECO:0000313" key="2">
    <source>
        <dbReference type="Proteomes" id="UP000004892"/>
    </source>
</evidence>
<name>H1DGC7_9BACT</name>
<dbReference type="STRING" id="742817.HMPREF9449_01313"/>
<organism evidence="1 2">
    <name type="scientific">Odoribacter laneus YIT 12061</name>
    <dbReference type="NCBI Taxonomy" id="742817"/>
    <lineage>
        <taxon>Bacteria</taxon>
        <taxon>Pseudomonadati</taxon>
        <taxon>Bacteroidota</taxon>
        <taxon>Bacteroidia</taxon>
        <taxon>Bacteroidales</taxon>
        <taxon>Odoribacteraceae</taxon>
        <taxon>Odoribacter</taxon>
    </lineage>
</organism>
<reference evidence="1 2" key="1">
    <citation type="submission" date="2012-01" db="EMBL/GenBank/DDBJ databases">
        <title>The Genome Sequence of Odoribacter laneus YIT 12061.</title>
        <authorList>
            <consortium name="The Broad Institute Genome Sequencing Platform"/>
            <person name="Earl A."/>
            <person name="Ward D."/>
            <person name="Feldgarden M."/>
            <person name="Gevers D."/>
            <person name="Morotomi M."/>
            <person name="Young S.K."/>
            <person name="Zeng Q."/>
            <person name="Gargeya S."/>
            <person name="Fitzgerald M."/>
            <person name="Haas B."/>
            <person name="Abouelleil A."/>
            <person name="Alvarado L."/>
            <person name="Arachchi H.M."/>
            <person name="Berlin A."/>
            <person name="Chapman S.B."/>
            <person name="Gearin G."/>
            <person name="Goldberg J."/>
            <person name="Griggs A."/>
            <person name="Gujja S."/>
            <person name="Hansen M."/>
            <person name="Heiman D."/>
            <person name="Howarth C."/>
            <person name="Larimer J."/>
            <person name="Lui A."/>
            <person name="MacDonald P.J.P."/>
            <person name="McCowen C."/>
            <person name="Montmayeur A."/>
            <person name="Murphy C."/>
            <person name="Neiman D."/>
            <person name="Pearson M."/>
            <person name="Priest M."/>
            <person name="Roberts A."/>
            <person name="Saif S."/>
            <person name="Shea T."/>
            <person name="Sisk P."/>
            <person name="Stolte C."/>
            <person name="Sykes S."/>
            <person name="Wortman J."/>
            <person name="Nusbaum C."/>
            <person name="Birren B."/>
        </authorList>
    </citation>
    <scope>NUCLEOTIDE SEQUENCE [LARGE SCALE GENOMIC DNA]</scope>
    <source>
        <strain evidence="1 2">YIT 12061</strain>
    </source>
</reference>
<dbReference type="eggNOG" id="ENOG502ZGE5">
    <property type="taxonomic scope" value="Bacteria"/>
</dbReference>
<keyword evidence="2" id="KW-1185">Reference proteome</keyword>
<dbReference type="HOGENOM" id="CLU_155862_0_0_10"/>
<dbReference type="AlphaFoldDB" id="H1DGC7"/>
<dbReference type="EMBL" id="ADMC01000019">
    <property type="protein sequence ID" value="EHP48115.1"/>
    <property type="molecule type" value="Genomic_DNA"/>
</dbReference>
<evidence type="ECO:0000313" key="1">
    <source>
        <dbReference type="EMBL" id="EHP48115.1"/>
    </source>
</evidence>
<gene>
    <name evidence="1" type="ORF">HMPREF9449_01313</name>
</gene>
<dbReference type="Proteomes" id="UP000004892">
    <property type="component" value="Unassembled WGS sequence"/>
</dbReference>